<reference evidence="1 2" key="1">
    <citation type="journal article" date="2013" name="ISME J.">
        <title>Comparative genomics of pathogenic lineages of Vibrio nigripulchritudo identifies virulence-associated traits.</title>
        <authorList>
            <person name="Goudenege D."/>
            <person name="Labreuche Y."/>
            <person name="Krin E."/>
            <person name="Ansquer D."/>
            <person name="Mangenot S."/>
            <person name="Calteau A."/>
            <person name="Medigue C."/>
            <person name="Mazel D."/>
            <person name="Polz M.F."/>
            <person name="Le Roux F."/>
        </authorList>
    </citation>
    <scope>NUCLEOTIDE SEQUENCE [LARGE SCALE GENOMIC DNA]</scope>
    <source>
        <strain evidence="1 2">SOn1</strain>
    </source>
</reference>
<organism evidence="1 2">
    <name type="scientific">Vibrio nigripulchritudo SOn1</name>
    <dbReference type="NCBI Taxonomy" id="1238450"/>
    <lineage>
        <taxon>Bacteria</taxon>
        <taxon>Pseudomonadati</taxon>
        <taxon>Pseudomonadota</taxon>
        <taxon>Gammaproteobacteria</taxon>
        <taxon>Vibrionales</taxon>
        <taxon>Vibrionaceae</taxon>
        <taxon>Vibrio</taxon>
    </lineage>
</organism>
<sequence>MLGKLKASLGIGAAKVDTVLQNMSVTQGDTLKGTVHIQGGDVEQQIDAIKLKLCTQVKVESDSGTSYPSFVLGHLQAVDPFVIGPGQEKQVDFELKLHEETPVTALNALHNQCHVWVETTLDIDFAIDPKDRDFVEVKPLPVVSSVISAIESAGFTMVKADVEKGHLRANTFQSKSGCYQEIEFRNNGFVTSKEIELSFILDGNMVHCLAEVDRAMSLRGDQYVAFSLDRNASAGQIQDAVSRVLSV</sequence>
<dbReference type="PANTHER" id="PTHR40053:SF1">
    <property type="entry name" value="SPORULATION-CONTROL PROTEIN SPO0M"/>
    <property type="match status" value="1"/>
</dbReference>
<dbReference type="RefSeq" id="WP_022561830.1">
    <property type="nucleotide sequence ID" value="NZ_LK391965.1"/>
</dbReference>
<dbReference type="Pfam" id="PF07070">
    <property type="entry name" value="Spo0M"/>
    <property type="match status" value="1"/>
</dbReference>
<dbReference type="AlphaFoldDB" id="A0AAV2VXZ1"/>
<accession>A0AAV2VXZ1</accession>
<dbReference type="Proteomes" id="UP000018211">
    <property type="component" value="Unassembled WGS sequence"/>
</dbReference>
<dbReference type="EMBL" id="CAOF01000179">
    <property type="protein sequence ID" value="CCO49481.1"/>
    <property type="molecule type" value="Genomic_DNA"/>
</dbReference>
<evidence type="ECO:0000313" key="2">
    <source>
        <dbReference type="Proteomes" id="UP000018211"/>
    </source>
</evidence>
<protein>
    <submittedName>
        <fullName evidence="1">Sporulation control stage 0, protein M family protein</fullName>
    </submittedName>
</protein>
<name>A0AAV2VXZ1_9VIBR</name>
<gene>
    <name evidence="1" type="ORF">VIBNISOn1_830037</name>
</gene>
<proteinExistence type="predicted"/>
<dbReference type="InterPro" id="IPR009776">
    <property type="entry name" value="Spore_0_M"/>
</dbReference>
<dbReference type="PANTHER" id="PTHR40053">
    <property type="entry name" value="SPORULATION-CONTROL PROTEIN SPO0M"/>
    <property type="match status" value="1"/>
</dbReference>
<evidence type="ECO:0000313" key="1">
    <source>
        <dbReference type="EMBL" id="CCO49481.1"/>
    </source>
</evidence>
<comment type="caution">
    <text evidence="1">The sequence shown here is derived from an EMBL/GenBank/DDBJ whole genome shotgun (WGS) entry which is preliminary data.</text>
</comment>